<evidence type="ECO:0000313" key="2">
    <source>
        <dbReference type="Proteomes" id="UP000317951"/>
    </source>
</evidence>
<dbReference type="OrthoDB" id="7020491at2"/>
<sequence length="156" mass="16570">MLAKIANDNAVMLEKCGALGFFASKLAPTTAGSWRCLQAWRAAPIVGASLLAKIVNDNAVMLEKCGALGFFASKLAPTTAGSWRCLQAWRAAPLVGASLLAKVVNDNAALQAYRGEREWGLPPQGVQGLKRRHGLAAPLKTKFRSGRLFCVQCATS</sequence>
<name>A0A5C5QKW1_9PSED</name>
<dbReference type="EMBL" id="VFET01000004">
    <property type="protein sequence ID" value="TWS05956.1"/>
    <property type="molecule type" value="Genomic_DNA"/>
</dbReference>
<comment type="caution">
    <text evidence="1">The sequence shown here is derived from an EMBL/GenBank/DDBJ whole genome shotgun (WGS) entry which is preliminary data.</text>
</comment>
<accession>A0A5C5QKW1</accession>
<evidence type="ECO:0000313" key="1">
    <source>
        <dbReference type="EMBL" id="TWS05956.1"/>
    </source>
</evidence>
<gene>
    <name evidence="1" type="ORF">FIV36_06160</name>
</gene>
<protein>
    <submittedName>
        <fullName evidence="1">Uncharacterized protein</fullName>
    </submittedName>
</protein>
<dbReference type="Proteomes" id="UP000317951">
    <property type="component" value="Unassembled WGS sequence"/>
</dbReference>
<dbReference type="AlphaFoldDB" id="A0A5C5QKW1"/>
<organism evidence="1 2">
    <name type="scientific">Pseudomonas extremaustralis</name>
    <dbReference type="NCBI Taxonomy" id="359110"/>
    <lineage>
        <taxon>Bacteria</taxon>
        <taxon>Pseudomonadati</taxon>
        <taxon>Pseudomonadota</taxon>
        <taxon>Gammaproteobacteria</taxon>
        <taxon>Pseudomonadales</taxon>
        <taxon>Pseudomonadaceae</taxon>
        <taxon>Pseudomonas</taxon>
    </lineage>
</organism>
<reference evidence="1 2" key="1">
    <citation type="submission" date="2019-06" db="EMBL/GenBank/DDBJ databases">
        <title>Pseudomonas bimorpha sp. nov. isolated from bovine raw milk and skim milk concentrate.</title>
        <authorList>
            <person name="Hofmann K."/>
            <person name="Huptas C."/>
            <person name="Doll E."/>
            <person name="Scherer S."/>
            <person name="Wenning M."/>
        </authorList>
    </citation>
    <scope>NUCLEOTIDE SEQUENCE [LARGE SCALE GENOMIC DNA]</scope>
    <source>
        <strain evidence="1 2">DSM 17835</strain>
    </source>
</reference>
<proteinExistence type="predicted"/>